<sequence length="124" mass="13279">MLLFYYLFFRQLLVYLHLRLALESVTIGTQALRPTGYSVAASSEAPAVEADGGRVLLHAGAATGCYLGSRRVAAPESGVAACVGRVEAHVEAAGRARGGTWRISHGWSLAREKVVIETRLVRLG</sequence>
<evidence type="ECO:0008006" key="4">
    <source>
        <dbReference type="Google" id="ProtNLM"/>
    </source>
</evidence>
<organism evidence="2 3">
    <name type="scientific">Portunus trituberculatus</name>
    <name type="common">Swimming crab</name>
    <name type="synonym">Neptunus trituberculatus</name>
    <dbReference type="NCBI Taxonomy" id="210409"/>
    <lineage>
        <taxon>Eukaryota</taxon>
        <taxon>Metazoa</taxon>
        <taxon>Ecdysozoa</taxon>
        <taxon>Arthropoda</taxon>
        <taxon>Crustacea</taxon>
        <taxon>Multicrustacea</taxon>
        <taxon>Malacostraca</taxon>
        <taxon>Eumalacostraca</taxon>
        <taxon>Eucarida</taxon>
        <taxon>Decapoda</taxon>
        <taxon>Pleocyemata</taxon>
        <taxon>Brachyura</taxon>
        <taxon>Eubrachyura</taxon>
        <taxon>Portunoidea</taxon>
        <taxon>Portunidae</taxon>
        <taxon>Portuninae</taxon>
        <taxon>Portunus</taxon>
    </lineage>
</organism>
<comment type="caution">
    <text evidence="2">The sequence shown here is derived from an EMBL/GenBank/DDBJ whole genome shotgun (WGS) entry which is preliminary data.</text>
</comment>
<feature type="signal peptide" evidence="1">
    <location>
        <begin position="1"/>
        <end position="31"/>
    </location>
</feature>
<reference evidence="2 3" key="1">
    <citation type="submission" date="2019-05" db="EMBL/GenBank/DDBJ databases">
        <title>Another draft genome of Portunus trituberculatus and its Hox gene families provides insights of decapod evolution.</title>
        <authorList>
            <person name="Jeong J.-H."/>
            <person name="Song I."/>
            <person name="Kim S."/>
            <person name="Choi T."/>
            <person name="Kim D."/>
            <person name="Ryu S."/>
            <person name="Kim W."/>
        </authorList>
    </citation>
    <scope>NUCLEOTIDE SEQUENCE [LARGE SCALE GENOMIC DNA]</scope>
    <source>
        <tissue evidence="2">Muscle</tissue>
    </source>
</reference>
<name>A0A5B7FBE4_PORTR</name>
<evidence type="ECO:0000313" key="3">
    <source>
        <dbReference type="Proteomes" id="UP000324222"/>
    </source>
</evidence>
<dbReference type="AlphaFoldDB" id="A0A5B7FBE4"/>
<feature type="chain" id="PRO_5022740186" description="Secreted protein" evidence="1">
    <location>
        <begin position="32"/>
        <end position="124"/>
    </location>
</feature>
<keyword evidence="1" id="KW-0732">Signal</keyword>
<protein>
    <recommendedName>
        <fullName evidence="4">Secreted protein</fullName>
    </recommendedName>
</protein>
<dbReference type="Proteomes" id="UP000324222">
    <property type="component" value="Unassembled WGS sequence"/>
</dbReference>
<accession>A0A5B7FBE4</accession>
<dbReference type="EMBL" id="VSRR010005437">
    <property type="protein sequence ID" value="MPC42433.1"/>
    <property type="molecule type" value="Genomic_DNA"/>
</dbReference>
<keyword evidence="3" id="KW-1185">Reference proteome</keyword>
<gene>
    <name evidence="2" type="ORF">E2C01_036056</name>
</gene>
<evidence type="ECO:0000313" key="2">
    <source>
        <dbReference type="EMBL" id="MPC42433.1"/>
    </source>
</evidence>
<evidence type="ECO:0000256" key="1">
    <source>
        <dbReference type="SAM" id="SignalP"/>
    </source>
</evidence>
<proteinExistence type="predicted"/>